<keyword evidence="2" id="KW-0479">Metal-binding</keyword>
<dbReference type="SFLD" id="SFLDS00029">
    <property type="entry name" value="Radical_SAM"/>
    <property type="match status" value="1"/>
</dbReference>
<evidence type="ECO:0000259" key="5">
    <source>
        <dbReference type="PROSITE" id="PS51918"/>
    </source>
</evidence>
<dbReference type="CDD" id="cd01335">
    <property type="entry name" value="Radical_SAM"/>
    <property type="match status" value="1"/>
</dbReference>
<keyword evidence="4" id="KW-0411">Iron-sulfur</keyword>
<accession>A0A0K2SH71</accession>
<dbReference type="InterPro" id="IPR007197">
    <property type="entry name" value="rSAM"/>
</dbReference>
<evidence type="ECO:0000256" key="3">
    <source>
        <dbReference type="ARBA" id="ARBA00023004"/>
    </source>
</evidence>
<dbReference type="PANTHER" id="PTHR43524">
    <property type="entry name" value="RADICAL SAM SUPERFAMILY PROTEIN"/>
    <property type="match status" value="1"/>
</dbReference>
<dbReference type="GO" id="GO:0003824">
    <property type="term" value="F:catalytic activity"/>
    <property type="evidence" value="ECO:0007669"/>
    <property type="project" value="InterPro"/>
</dbReference>
<evidence type="ECO:0000313" key="7">
    <source>
        <dbReference type="Proteomes" id="UP000065807"/>
    </source>
</evidence>
<dbReference type="SUPFAM" id="SSF102114">
    <property type="entry name" value="Radical SAM enzymes"/>
    <property type="match status" value="1"/>
</dbReference>
<dbReference type="AlphaFoldDB" id="A0A0K2SH71"/>
<organism evidence="6 7">
    <name type="scientific">Limnochorda pilosa</name>
    <dbReference type="NCBI Taxonomy" id="1555112"/>
    <lineage>
        <taxon>Bacteria</taxon>
        <taxon>Bacillati</taxon>
        <taxon>Bacillota</taxon>
        <taxon>Limnochordia</taxon>
        <taxon>Limnochordales</taxon>
        <taxon>Limnochordaceae</taxon>
        <taxon>Limnochorda</taxon>
    </lineage>
</organism>
<dbReference type="Proteomes" id="UP000065807">
    <property type="component" value="Chromosome"/>
</dbReference>
<evidence type="ECO:0000256" key="1">
    <source>
        <dbReference type="ARBA" id="ARBA00022691"/>
    </source>
</evidence>
<dbReference type="PANTHER" id="PTHR43524:SF1">
    <property type="entry name" value="RADICAL SAM SUPERFAMILY PROTEIN"/>
    <property type="match status" value="1"/>
</dbReference>
<sequence length="458" mass="51105">MARRNGWTRTLDASLEALAGYVSSRFVENVPRILALMEHLAQDPNQRGAIQGLRQRWAKDPGVRRQAEVLARNPRMLRNVAVNWGVRDILRGGEERQAASERLEVPVPHFLLVDPTEACNLRCTGCWAGEYAVHTLPLERLDRLCSEAEELGIHWMVLSGGEPFAYKHLLELLERHPEMIFMAYTNGTLIDERVADRLAELGNLTPAISLEGFREATDARRGEGVFDQVMAAMDRLTERGVLHGASVTVTRRNVEELFSDAFIDLLIEKGVLYVWSFHYIPIGRDPDVSLMLLPEQRAWMVHRVREIRRTRPILIADFWNDGHAVGGCIAGGRQYLHINAKGDAEPCAFAHFATENVLEKPLAEALRSPLFAAFRARQPFNRNHLVPCPIIDNPQALRAMVAESGAYPTHPGADTVLEGPIAAHLEALSARWQVEADRLEAELGLRGKVGVGASTESP</sequence>
<dbReference type="Gene3D" id="3.20.20.70">
    <property type="entry name" value="Aldolase class I"/>
    <property type="match status" value="1"/>
</dbReference>
<dbReference type="STRING" id="1555112.LIP_0611"/>
<evidence type="ECO:0000256" key="4">
    <source>
        <dbReference type="ARBA" id="ARBA00023014"/>
    </source>
</evidence>
<dbReference type="InterPro" id="IPR058240">
    <property type="entry name" value="rSAM_sf"/>
</dbReference>
<keyword evidence="7" id="KW-1185">Reference proteome</keyword>
<dbReference type="SFLD" id="SFLDG01067">
    <property type="entry name" value="SPASM/twitch_domain_containing"/>
    <property type="match status" value="1"/>
</dbReference>
<feature type="domain" description="Radical SAM core" evidence="5">
    <location>
        <begin position="105"/>
        <end position="311"/>
    </location>
</feature>
<dbReference type="EMBL" id="AP014924">
    <property type="protein sequence ID" value="BAS26468.1"/>
    <property type="molecule type" value="Genomic_DNA"/>
</dbReference>
<proteinExistence type="predicted"/>
<dbReference type="PROSITE" id="PS51918">
    <property type="entry name" value="RADICAL_SAM"/>
    <property type="match status" value="1"/>
</dbReference>
<dbReference type="RefSeq" id="WP_198409678.1">
    <property type="nucleotide sequence ID" value="NZ_AP014924.1"/>
</dbReference>
<evidence type="ECO:0000256" key="2">
    <source>
        <dbReference type="ARBA" id="ARBA00022723"/>
    </source>
</evidence>
<reference evidence="7" key="2">
    <citation type="journal article" date="2016" name="Int. J. Syst. Evol. Microbiol.">
        <title>Complete genome sequence and cell structure of Limnochorda pilosa, a Gram-negative spore-former within the phylum Firmicutes.</title>
        <authorList>
            <person name="Watanabe M."/>
            <person name="Kojima H."/>
            <person name="Fukui M."/>
        </authorList>
    </citation>
    <scope>NUCLEOTIDE SEQUENCE [LARGE SCALE GENOMIC DNA]</scope>
    <source>
        <strain evidence="7">HC45</strain>
    </source>
</reference>
<dbReference type="PATRIC" id="fig|1555112.3.peg.639"/>
<keyword evidence="1" id="KW-0949">S-adenosyl-L-methionine</keyword>
<name>A0A0K2SH71_LIMPI</name>
<dbReference type="GO" id="GO:0051536">
    <property type="term" value="F:iron-sulfur cluster binding"/>
    <property type="evidence" value="ECO:0007669"/>
    <property type="project" value="UniProtKB-KW"/>
</dbReference>
<dbReference type="Pfam" id="PF04055">
    <property type="entry name" value="Radical_SAM"/>
    <property type="match status" value="1"/>
</dbReference>
<dbReference type="InterPro" id="IPR013785">
    <property type="entry name" value="Aldolase_TIM"/>
</dbReference>
<dbReference type="InterPro" id="IPR006638">
    <property type="entry name" value="Elp3/MiaA/NifB-like_rSAM"/>
</dbReference>
<protein>
    <submittedName>
        <fullName evidence="6">Radical SAM protein</fullName>
    </submittedName>
</protein>
<keyword evidence="3" id="KW-0408">Iron</keyword>
<dbReference type="InterPro" id="IPR023885">
    <property type="entry name" value="4Fe4S-binding_SPASM_dom"/>
</dbReference>
<dbReference type="KEGG" id="lpil:LIP_0611"/>
<reference evidence="7" key="1">
    <citation type="submission" date="2015-07" db="EMBL/GenBank/DDBJ databases">
        <title>Complete genome sequence and phylogenetic analysis of Limnochorda pilosa.</title>
        <authorList>
            <person name="Watanabe M."/>
            <person name="Kojima H."/>
            <person name="Fukui M."/>
        </authorList>
    </citation>
    <scope>NUCLEOTIDE SEQUENCE [LARGE SCALE GENOMIC DNA]</scope>
    <source>
        <strain evidence="7">HC45</strain>
    </source>
</reference>
<dbReference type="Pfam" id="PF13186">
    <property type="entry name" value="SPASM"/>
    <property type="match status" value="1"/>
</dbReference>
<dbReference type="SMART" id="SM00729">
    <property type="entry name" value="Elp3"/>
    <property type="match status" value="1"/>
</dbReference>
<evidence type="ECO:0000313" key="6">
    <source>
        <dbReference type="EMBL" id="BAS26468.1"/>
    </source>
</evidence>
<dbReference type="CDD" id="cd21128">
    <property type="entry name" value="SPASM_rSAM"/>
    <property type="match status" value="1"/>
</dbReference>
<gene>
    <name evidence="6" type="ORF">LIP_0611</name>
</gene>
<dbReference type="GO" id="GO:0046872">
    <property type="term" value="F:metal ion binding"/>
    <property type="evidence" value="ECO:0007669"/>
    <property type="project" value="UniProtKB-KW"/>
</dbReference>